<reference evidence="1 2" key="1">
    <citation type="submission" date="2018-05" db="EMBL/GenBank/DDBJ databases">
        <title>The Hungate 1000. A catalogue of reference genomes from the rumen microbiome.</title>
        <authorList>
            <person name="Kelly W."/>
        </authorList>
    </citation>
    <scope>NUCLEOTIDE SEQUENCE [LARGE SCALE GENOMIC DNA]</scope>
    <source>
        <strain evidence="1 2">SAb67</strain>
    </source>
</reference>
<dbReference type="OrthoDB" id="2088254at2"/>
<sequence length="101" mass="11788">MLIFDKPKWHIDAGMNIKDVLEKFRIVFDFLLSNDMLSNDGIEQIEIGIDEECSLNEMAVNKKGKSFLEYCYNDIINYNSEDIATALYEKLLSFNKLQEHC</sequence>
<dbReference type="EMBL" id="QGDI01000007">
    <property type="protein sequence ID" value="PWJ12207.1"/>
    <property type="molecule type" value="Genomic_DNA"/>
</dbReference>
<name>A0A315XXL4_RUMFL</name>
<dbReference type="RefSeq" id="WP_109726664.1">
    <property type="nucleotide sequence ID" value="NZ_QGDI01000007.1"/>
</dbReference>
<dbReference type="Proteomes" id="UP000245720">
    <property type="component" value="Unassembled WGS sequence"/>
</dbReference>
<evidence type="ECO:0000313" key="2">
    <source>
        <dbReference type="Proteomes" id="UP000245720"/>
    </source>
</evidence>
<proteinExistence type="predicted"/>
<comment type="caution">
    <text evidence="1">The sequence shown here is derived from an EMBL/GenBank/DDBJ whole genome shotgun (WGS) entry which is preliminary data.</text>
</comment>
<accession>A0A315XXL4</accession>
<gene>
    <name evidence="1" type="ORF">IE37_01897</name>
</gene>
<protein>
    <submittedName>
        <fullName evidence="1">Uncharacterized protein</fullName>
    </submittedName>
</protein>
<organism evidence="1 2">
    <name type="scientific">Ruminococcus flavefaciens</name>
    <dbReference type="NCBI Taxonomy" id="1265"/>
    <lineage>
        <taxon>Bacteria</taxon>
        <taxon>Bacillati</taxon>
        <taxon>Bacillota</taxon>
        <taxon>Clostridia</taxon>
        <taxon>Eubacteriales</taxon>
        <taxon>Oscillospiraceae</taxon>
        <taxon>Ruminococcus</taxon>
    </lineage>
</organism>
<dbReference type="AlphaFoldDB" id="A0A315XXL4"/>
<evidence type="ECO:0000313" key="1">
    <source>
        <dbReference type="EMBL" id="PWJ12207.1"/>
    </source>
</evidence>